<dbReference type="RefSeq" id="WP_188642758.1">
    <property type="nucleotide sequence ID" value="NZ_BMID01000001.1"/>
</dbReference>
<evidence type="ECO:0000259" key="1">
    <source>
        <dbReference type="Pfam" id="PF04273"/>
    </source>
</evidence>
<accession>A0ABQ1FFS2</accession>
<comment type="caution">
    <text evidence="2">The sequence shown here is derived from an EMBL/GenBank/DDBJ whole genome shotgun (WGS) entry which is preliminary data.</text>
</comment>
<reference evidence="3" key="1">
    <citation type="journal article" date="2019" name="Int. J. Syst. Evol. Microbiol.">
        <title>The Global Catalogue of Microorganisms (GCM) 10K type strain sequencing project: providing services to taxonomists for standard genome sequencing and annotation.</title>
        <authorList>
            <consortium name="The Broad Institute Genomics Platform"/>
            <consortium name="The Broad Institute Genome Sequencing Center for Infectious Disease"/>
            <person name="Wu L."/>
            <person name="Ma J."/>
        </authorList>
    </citation>
    <scope>NUCLEOTIDE SEQUENCE [LARGE SCALE GENOMIC DNA]</scope>
    <source>
        <strain evidence="3">CGMCC 1.15297</strain>
    </source>
</reference>
<dbReference type="CDD" id="cd14503">
    <property type="entry name" value="PTP-bact"/>
    <property type="match status" value="1"/>
</dbReference>
<organism evidence="2 3">
    <name type="scientific">Blastomonas marina</name>
    <dbReference type="NCBI Taxonomy" id="1867408"/>
    <lineage>
        <taxon>Bacteria</taxon>
        <taxon>Pseudomonadati</taxon>
        <taxon>Pseudomonadota</taxon>
        <taxon>Alphaproteobacteria</taxon>
        <taxon>Sphingomonadales</taxon>
        <taxon>Sphingomonadaceae</taxon>
        <taxon>Blastomonas</taxon>
    </lineage>
</organism>
<dbReference type="Pfam" id="PF04273">
    <property type="entry name" value="BLH_phosphatase"/>
    <property type="match status" value="1"/>
</dbReference>
<sequence>MSTFKPLSDTVFTSPQVDPSDLAEAKAQGITLVVNNRPDDEEAGQPAGAEIEAAARTLGLDYVAIPISGTFEAAKVDAMRDALAKNDGKTLAFCRSGTRSAHLWGLAEARDGSPLDAIKQAGADAGYDLSRLDALLAQL</sequence>
<evidence type="ECO:0000313" key="2">
    <source>
        <dbReference type="EMBL" id="GGA11243.1"/>
    </source>
</evidence>
<dbReference type="Gene3D" id="3.90.190.10">
    <property type="entry name" value="Protein tyrosine phosphatase superfamily"/>
    <property type="match status" value="1"/>
</dbReference>
<keyword evidence="3" id="KW-1185">Reference proteome</keyword>
<gene>
    <name evidence="2" type="ORF">GCM10010923_22320</name>
</gene>
<dbReference type="SUPFAM" id="SSF52799">
    <property type="entry name" value="(Phosphotyrosine protein) phosphatases II"/>
    <property type="match status" value="1"/>
</dbReference>
<feature type="domain" description="Beta-lactamase hydrolase-like protein phosphatase-like" evidence="1">
    <location>
        <begin position="6"/>
        <end position="109"/>
    </location>
</feature>
<evidence type="ECO:0000313" key="3">
    <source>
        <dbReference type="Proteomes" id="UP000603317"/>
    </source>
</evidence>
<dbReference type="InterPro" id="IPR005939">
    <property type="entry name" value="BLH_phosphatase-like"/>
</dbReference>
<proteinExistence type="predicted"/>
<dbReference type="InterPro" id="IPR029021">
    <property type="entry name" value="Prot-tyrosine_phosphatase-like"/>
</dbReference>
<protein>
    <submittedName>
        <fullName evidence="2">TIGR01244 family protein</fullName>
    </submittedName>
</protein>
<dbReference type="Proteomes" id="UP000603317">
    <property type="component" value="Unassembled WGS sequence"/>
</dbReference>
<dbReference type="NCBIfam" id="TIGR01244">
    <property type="entry name" value="TIGR01244 family sulfur transferase"/>
    <property type="match status" value="1"/>
</dbReference>
<name>A0ABQ1FFS2_9SPHN</name>
<dbReference type="EMBL" id="BMID01000001">
    <property type="protein sequence ID" value="GGA11243.1"/>
    <property type="molecule type" value="Genomic_DNA"/>
</dbReference>